<organism evidence="9 10">
    <name type="scientific">Sediminitomix flava</name>
    <dbReference type="NCBI Taxonomy" id="379075"/>
    <lineage>
        <taxon>Bacteria</taxon>
        <taxon>Pseudomonadati</taxon>
        <taxon>Bacteroidota</taxon>
        <taxon>Cytophagia</taxon>
        <taxon>Cytophagales</taxon>
        <taxon>Flammeovirgaceae</taxon>
        <taxon>Sediminitomix</taxon>
    </lineage>
</organism>
<evidence type="ECO:0000259" key="8">
    <source>
        <dbReference type="PROSITE" id="PS50253"/>
    </source>
</evidence>
<name>A0A315ZAZ7_SEDFL</name>
<dbReference type="EMBL" id="QGDO01000002">
    <property type="protein sequence ID" value="PWJ42530.1"/>
    <property type="molecule type" value="Genomic_DNA"/>
</dbReference>
<feature type="domain" description="Heme-copper oxidase subunit III family profile" evidence="8">
    <location>
        <begin position="1"/>
        <end position="196"/>
    </location>
</feature>
<dbReference type="PANTHER" id="PTHR11403">
    <property type="entry name" value="CYTOCHROME C OXIDASE SUBUNIT III"/>
    <property type="match status" value="1"/>
</dbReference>
<evidence type="ECO:0000256" key="1">
    <source>
        <dbReference type="ARBA" id="ARBA00004141"/>
    </source>
</evidence>
<keyword evidence="5 7" id="KW-0472">Membrane</keyword>
<dbReference type="Gene3D" id="1.20.120.80">
    <property type="entry name" value="Cytochrome c oxidase, subunit III, four-helix bundle"/>
    <property type="match status" value="1"/>
</dbReference>
<proteinExistence type="inferred from homology"/>
<comment type="caution">
    <text evidence="9">The sequence shown here is derived from an EMBL/GenBank/DDBJ whole genome shotgun (WGS) entry which is preliminary data.</text>
</comment>
<dbReference type="Pfam" id="PF00510">
    <property type="entry name" value="COX3"/>
    <property type="match status" value="1"/>
</dbReference>
<evidence type="ECO:0000256" key="6">
    <source>
        <dbReference type="RuleBase" id="RU003376"/>
    </source>
</evidence>
<comment type="similarity">
    <text evidence="2 6">Belongs to the cytochrome c oxidase subunit 3 family.</text>
</comment>
<evidence type="ECO:0000313" key="10">
    <source>
        <dbReference type="Proteomes" id="UP000245535"/>
    </source>
</evidence>
<dbReference type="Proteomes" id="UP000245535">
    <property type="component" value="Unassembled WGS sequence"/>
</dbReference>
<evidence type="ECO:0000256" key="5">
    <source>
        <dbReference type="ARBA" id="ARBA00023136"/>
    </source>
</evidence>
<feature type="transmembrane region" description="Helical" evidence="7">
    <location>
        <begin position="20"/>
        <end position="42"/>
    </location>
</feature>
<evidence type="ECO:0000313" key="9">
    <source>
        <dbReference type="EMBL" id="PWJ42530.1"/>
    </source>
</evidence>
<dbReference type="PROSITE" id="PS50253">
    <property type="entry name" value="COX3"/>
    <property type="match status" value="1"/>
</dbReference>
<feature type="transmembrane region" description="Helical" evidence="7">
    <location>
        <begin position="57"/>
        <end position="76"/>
    </location>
</feature>
<keyword evidence="4 7" id="KW-1133">Transmembrane helix</keyword>
<feature type="transmembrane region" description="Helical" evidence="7">
    <location>
        <begin position="175"/>
        <end position="194"/>
    </location>
</feature>
<keyword evidence="3 6" id="KW-0812">Transmembrane</keyword>
<dbReference type="GO" id="GO:0004129">
    <property type="term" value="F:cytochrome-c oxidase activity"/>
    <property type="evidence" value="ECO:0007669"/>
    <property type="project" value="InterPro"/>
</dbReference>
<dbReference type="InterPro" id="IPR024791">
    <property type="entry name" value="Cyt_c/ubiquinol_Oxase_su3"/>
</dbReference>
<evidence type="ECO:0000256" key="4">
    <source>
        <dbReference type="ARBA" id="ARBA00022989"/>
    </source>
</evidence>
<dbReference type="PANTHER" id="PTHR11403:SF10">
    <property type="entry name" value="CYTOCHROME C OXIDASE"/>
    <property type="match status" value="1"/>
</dbReference>
<dbReference type="GO" id="GO:0019646">
    <property type="term" value="P:aerobic electron transport chain"/>
    <property type="evidence" value="ECO:0007669"/>
    <property type="project" value="InterPro"/>
</dbReference>
<dbReference type="AlphaFoldDB" id="A0A315ZAZ7"/>
<dbReference type="GO" id="GO:0005886">
    <property type="term" value="C:plasma membrane"/>
    <property type="evidence" value="ECO:0007669"/>
    <property type="project" value="UniProtKB-SubCell"/>
</dbReference>
<evidence type="ECO:0000256" key="7">
    <source>
        <dbReference type="SAM" id="Phobius"/>
    </source>
</evidence>
<keyword evidence="10" id="KW-1185">Reference proteome</keyword>
<comment type="subcellular location">
    <subcellularLocation>
        <location evidence="6">Cell membrane</location>
        <topology evidence="6">Multi-pass membrane protein</topology>
    </subcellularLocation>
    <subcellularLocation>
        <location evidence="1">Membrane</location>
        <topology evidence="1">Multi-pass membrane protein</topology>
    </subcellularLocation>
</comment>
<dbReference type="InterPro" id="IPR000298">
    <property type="entry name" value="Cyt_c_oxidase-like_su3"/>
</dbReference>
<evidence type="ECO:0000256" key="3">
    <source>
        <dbReference type="ARBA" id="ARBA00022692"/>
    </source>
</evidence>
<dbReference type="SUPFAM" id="SSF81452">
    <property type="entry name" value="Cytochrome c oxidase subunit III-like"/>
    <property type="match status" value="1"/>
</dbReference>
<dbReference type="InterPro" id="IPR013833">
    <property type="entry name" value="Cyt_c_oxidase_su3_a-hlx"/>
</dbReference>
<reference evidence="9 10" key="1">
    <citation type="submission" date="2018-03" db="EMBL/GenBank/DDBJ databases">
        <title>Genomic Encyclopedia of Archaeal and Bacterial Type Strains, Phase II (KMG-II): from individual species to whole genera.</title>
        <authorList>
            <person name="Goeker M."/>
        </authorList>
    </citation>
    <scope>NUCLEOTIDE SEQUENCE [LARGE SCALE GENOMIC DNA]</scope>
    <source>
        <strain evidence="9 10">DSM 28229</strain>
    </source>
</reference>
<dbReference type="RefSeq" id="WP_109616671.1">
    <property type="nucleotide sequence ID" value="NZ_QGDO01000002.1"/>
</dbReference>
<feature type="transmembrane region" description="Helical" evidence="7">
    <location>
        <begin position="128"/>
        <end position="154"/>
    </location>
</feature>
<protein>
    <submittedName>
        <fullName evidence="9">Cytochrome c oxidase subunit 3</fullName>
    </submittedName>
</protein>
<evidence type="ECO:0000256" key="2">
    <source>
        <dbReference type="ARBA" id="ARBA00010581"/>
    </source>
</evidence>
<sequence>MTTDNMTATTTSQGVHPKKFVLWLLIVSIVMLFAAFISAYIVRQAEGEWLVFDLPNILYASTAVIALSSLSMQWSVAQAKKNDAKKTALGVGVTFLLGALFLALQWMGWTDLVNIEVHFSFANPAGSFVYVLTGVHAFHLITGLIYLLIVFFQVRSVVKSNNVNAKRILNIEMCATYWHFLGGLWVLLYVFLLLKR</sequence>
<dbReference type="OrthoDB" id="679789at2"/>
<feature type="transmembrane region" description="Helical" evidence="7">
    <location>
        <begin position="88"/>
        <end position="108"/>
    </location>
</feature>
<dbReference type="InterPro" id="IPR035973">
    <property type="entry name" value="Cyt_c_oxidase_su3-like_sf"/>
</dbReference>
<gene>
    <name evidence="9" type="ORF">BC781_10273</name>
</gene>
<accession>A0A315ZAZ7</accession>